<proteinExistence type="predicted"/>
<dbReference type="Pfam" id="PF00561">
    <property type="entry name" value="Abhydrolase_1"/>
    <property type="match status" value="1"/>
</dbReference>
<dbReference type="InterPro" id="IPR050266">
    <property type="entry name" value="AB_hydrolase_sf"/>
</dbReference>
<reference evidence="2" key="1">
    <citation type="journal article" date="2020" name="Stud. Mycol.">
        <title>101 Dothideomycetes genomes: a test case for predicting lifestyles and emergence of pathogens.</title>
        <authorList>
            <person name="Haridas S."/>
            <person name="Albert R."/>
            <person name="Binder M."/>
            <person name="Bloem J."/>
            <person name="Labutti K."/>
            <person name="Salamov A."/>
            <person name="Andreopoulos B."/>
            <person name="Baker S."/>
            <person name="Barry K."/>
            <person name="Bills G."/>
            <person name="Bluhm B."/>
            <person name="Cannon C."/>
            <person name="Castanera R."/>
            <person name="Culley D."/>
            <person name="Daum C."/>
            <person name="Ezra D."/>
            <person name="Gonzalez J."/>
            <person name="Henrissat B."/>
            <person name="Kuo A."/>
            <person name="Liang C."/>
            <person name="Lipzen A."/>
            <person name="Lutzoni F."/>
            <person name="Magnuson J."/>
            <person name="Mondo S."/>
            <person name="Nolan M."/>
            <person name="Ohm R."/>
            <person name="Pangilinan J."/>
            <person name="Park H.-J."/>
            <person name="Ramirez L."/>
            <person name="Alfaro M."/>
            <person name="Sun H."/>
            <person name="Tritt A."/>
            <person name="Yoshinaga Y."/>
            <person name="Zwiers L.-H."/>
            <person name="Turgeon B."/>
            <person name="Goodwin S."/>
            <person name="Spatafora J."/>
            <person name="Crous P."/>
            <person name="Grigoriev I."/>
        </authorList>
    </citation>
    <scope>NUCLEOTIDE SEQUENCE</scope>
    <source>
        <strain evidence="2">CBS 121167</strain>
    </source>
</reference>
<dbReference type="SUPFAM" id="SSF53474">
    <property type="entry name" value="alpha/beta-Hydrolases"/>
    <property type="match status" value="1"/>
</dbReference>
<dbReference type="GO" id="GO:0047372">
    <property type="term" value="F:monoacylglycerol lipase activity"/>
    <property type="evidence" value="ECO:0007669"/>
    <property type="project" value="TreeGrafter"/>
</dbReference>
<dbReference type="GO" id="GO:0046464">
    <property type="term" value="P:acylglycerol catabolic process"/>
    <property type="evidence" value="ECO:0007669"/>
    <property type="project" value="TreeGrafter"/>
</dbReference>
<accession>A0A6A6BFI1</accession>
<dbReference type="GeneID" id="54297850"/>
<name>A0A6A6BFI1_9PEZI</name>
<dbReference type="PRINTS" id="PR00111">
    <property type="entry name" value="ABHYDROLASE"/>
</dbReference>
<dbReference type="Gene3D" id="3.40.50.1820">
    <property type="entry name" value="alpha/beta hydrolase"/>
    <property type="match status" value="1"/>
</dbReference>
<evidence type="ECO:0000259" key="1">
    <source>
        <dbReference type="Pfam" id="PF00561"/>
    </source>
</evidence>
<dbReference type="InterPro" id="IPR000073">
    <property type="entry name" value="AB_hydrolase_1"/>
</dbReference>
<dbReference type="OrthoDB" id="8119704at2759"/>
<evidence type="ECO:0000313" key="3">
    <source>
        <dbReference type="Proteomes" id="UP000799438"/>
    </source>
</evidence>
<dbReference type="PANTHER" id="PTHR43798">
    <property type="entry name" value="MONOACYLGLYCEROL LIPASE"/>
    <property type="match status" value="1"/>
</dbReference>
<keyword evidence="3" id="KW-1185">Reference proteome</keyword>
<dbReference type="GO" id="GO:0016020">
    <property type="term" value="C:membrane"/>
    <property type="evidence" value="ECO:0007669"/>
    <property type="project" value="TreeGrafter"/>
</dbReference>
<sequence>MATPQPQPQPPTPTQTHIPTTIYGTLSITHTTPPSPPSEKPSPALLLLHGNSSSSQIFTHFFTHPTAQHHRIMALDLPGHGSSSDAPAGTVEKAYTQAGYAAAALEVLAQLGVASVIVFGNSLGGHVAIEMVAQTTQTPQQRPPLRIHGILLTGTPPANGLAQVRSAFHDRDPHAKVPPQHMHLASQASWPDTAYATFPYEAYGPPNMPWMLSAARRTDPLARSTMYSAFEAGAGADQVAVIGRTDVLVGVVNGAQEPFVRLEYLDGLRWGRLWQGRCLRLEGLGHAPFWERPGLWAGVWGEFVWDCCAEL</sequence>
<dbReference type="PANTHER" id="PTHR43798:SF5">
    <property type="entry name" value="MONOACYLGLYCEROL LIPASE ABHD6"/>
    <property type="match status" value="1"/>
</dbReference>
<dbReference type="InterPro" id="IPR029058">
    <property type="entry name" value="AB_hydrolase_fold"/>
</dbReference>
<dbReference type="EMBL" id="ML995484">
    <property type="protein sequence ID" value="KAF2142318.1"/>
    <property type="molecule type" value="Genomic_DNA"/>
</dbReference>
<organism evidence="2 3">
    <name type="scientific">Aplosporella prunicola CBS 121167</name>
    <dbReference type="NCBI Taxonomy" id="1176127"/>
    <lineage>
        <taxon>Eukaryota</taxon>
        <taxon>Fungi</taxon>
        <taxon>Dikarya</taxon>
        <taxon>Ascomycota</taxon>
        <taxon>Pezizomycotina</taxon>
        <taxon>Dothideomycetes</taxon>
        <taxon>Dothideomycetes incertae sedis</taxon>
        <taxon>Botryosphaeriales</taxon>
        <taxon>Aplosporellaceae</taxon>
        <taxon>Aplosporella</taxon>
    </lineage>
</organism>
<dbReference type="Proteomes" id="UP000799438">
    <property type="component" value="Unassembled WGS sequence"/>
</dbReference>
<dbReference type="AlphaFoldDB" id="A0A6A6BFI1"/>
<protein>
    <recommendedName>
        <fullName evidence="1">AB hydrolase-1 domain-containing protein</fullName>
    </recommendedName>
</protein>
<feature type="domain" description="AB hydrolase-1" evidence="1">
    <location>
        <begin position="43"/>
        <end position="293"/>
    </location>
</feature>
<gene>
    <name evidence="2" type="ORF">K452DRAFT_286743</name>
</gene>
<dbReference type="RefSeq" id="XP_033398030.1">
    <property type="nucleotide sequence ID" value="XM_033540354.1"/>
</dbReference>
<evidence type="ECO:0000313" key="2">
    <source>
        <dbReference type="EMBL" id="KAF2142318.1"/>
    </source>
</evidence>